<dbReference type="CTD" id="6753993"/>
<evidence type="ECO:0000256" key="2">
    <source>
        <dbReference type="ARBA" id="ARBA00024228"/>
    </source>
</evidence>
<dbReference type="KEGG" id="tad:TRIADDRAFT_56277"/>
<dbReference type="PANTHER" id="PTHR31905">
    <property type="entry name" value="COILED-COIL DOMAIN-CONTAINING PROTEIN 58"/>
    <property type="match status" value="1"/>
</dbReference>
<dbReference type="InterPro" id="IPR019171">
    <property type="entry name" value="MIX23"/>
</dbReference>
<dbReference type="STRING" id="10228.B3RXP2"/>
<dbReference type="OMA" id="CRYFEPP"/>
<evidence type="ECO:0000313" key="4">
    <source>
        <dbReference type="EMBL" id="EDV24890.1"/>
    </source>
</evidence>
<accession>B3RXP2</accession>
<dbReference type="AlphaFoldDB" id="B3RXP2"/>
<organism evidence="4 5">
    <name type="scientific">Trichoplax adhaerens</name>
    <name type="common">Trichoplax reptans</name>
    <dbReference type="NCBI Taxonomy" id="10228"/>
    <lineage>
        <taxon>Eukaryota</taxon>
        <taxon>Metazoa</taxon>
        <taxon>Placozoa</taxon>
        <taxon>Uniplacotomia</taxon>
        <taxon>Trichoplacea</taxon>
        <taxon>Trichoplacidae</taxon>
        <taxon>Trichoplax</taxon>
    </lineage>
</organism>
<protein>
    <recommendedName>
        <fullName evidence="2">Protein MIX23</fullName>
    </recommendedName>
    <alternativeName>
        <fullName evidence="3">Coiled-coil domain-containing protein 58</fullName>
    </alternativeName>
</protein>
<name>B3RXP2_TRIAD</name>
<evidence type="ECO:0000256" key="1">
    <source>
        <dbReference type="ARBA" id="ARBA00024204"/>
    </source>
</evidence>
<keyword evidence="5" id="KW-1185">Reference proteome</keyword>
<dbReference type="FunCoup" id="B3RXP2">
    <property type="interactions" value="1280"/>
</dbReference>
<dbReference type="GeneID" id="6753993"/>
<dbReference type="InParanoid" id="B3RXP2"/>
<dbReference type="Proteomes" id="UP000009022">
    <property type="component" value="Unassembled WGS sequence"/>
</dbReference>
<comment type="similarity">
    <text evidence="1">Belongs to the MIX23 family.</text>
</comment>
<sequence>MATDPAAKEKITINCHNFSQFQDALRTLRKIDDTIIYKLNNSVPTTSFEGEVDAGAQCKDLHRQLTAAYVDRENTIRSCIKTVSNRVTTLRDQRDKDPDDLDAMKELREEQWKLRQMQNELGVEEVVRNRSLKVFNERCWRVFKPENEKFSS</sequence>
<gene>
    <name evidence="4" type="ORF">TRIADDRAFT_56277</name>
</gene>
<dbReference type="GO" id="GO:0005739">
    <property type="term" value="C:mitochondrion"/>
    <property type="evidence" value="ECO:0000318"/>
    <property type="project" value="GO_Central"/>
</dbReference>
<proteinExistence type="inferred from homology"/>
<dbReference type="eggNOG" id="KOG4613">
    <property type="taxonomic scope" value="Eukaryota"/>
</dbReference>
<evidence type="ECO:0000313" key="5">
    <source>
        <dbReference type="Proteomes" id="UP000009022"/>
    </source>
</evidence>
<dbReference type="HOGENOM" id="CLU_123941_0_0_1"/>
<evidence type="ECO:0000256" key="3">
    <source>
        <dbReference type="ARBA" id="ARBA00030733"/>
    </source>
</evidence>
<dbReference type="PANTHER" id="PTHR31905:SF2">
    <property type="entry name" value="PROTEIN MIX23"/>
    <property type="match status" value="1"/>
</dbReference>
<dbReference type="PhylomeDB" id="B3RXP2"/>
<dbReference type="RefSeq" id="XP_002112780.1">
    <property type="nucleotide sequence ID" value="XM_002112744.1"/>
</dbReference>
<dbReference type="Pfam" id="PF09774">
    <property type="entry name" value="MIX23"/>
    <property type="match status" value="1"/>
</dbReference>
<dbReference type="GO" id="GO:0005758">
    <property type="term" value="C:mitochondrial intermembrane space"/>
    <property type="evidence" value="ECO:0007669"/>
    <property type="project" value="InterPro"/>
</dbReference>
<dbReference type="OrthoDB" id="5593818at2759"/>
<dbReference type="EMBL" id="DS985245">
    <property type="protein sequence ID" value="EDV24890.1"/>
    <property type="molecule type" value="Genomic_DNA"/>
</dbReference>
<reference evidence="4 5" key="1">
    <citation type="journal article" date="2008" name="Nature">
        <title>The Trichoplax genome and the nature of placozoans.</title>
        <authorList>
            <person name="Srivastava M."/>
            <person name="Begovic E."/>
            <person name="Chapman J."/>
            <person name="Putnam N.H."/>
            <person name="Hellsten U."/>
            <person name="Kawashima T."/>
            <person name="Kuo A."/>
            <person name="Mitros T."/>
            <person name="Salamov A."/>
            <person name="Carpenter M.L."/>
            <person name="Signorovitch A.Y."/>
            <person name="Moreno M.A."/>
            <person name="Kamm K."/>
            <person name="Grimwood J."/>
            <person name="Schmutz J."/>
            <person name="Shapiro H."/>
            <person name="Grigoriev I.V."/>
            <person name="Buss L.W."/>
            <person name="Schierwater B."/>
            <person name="Dellaporta S.L."/>
            <person name="Rokhsar D.S."/>
        </authorList>
    </citation>
    <scope>NUCLEOTIDE SEQUENCE [LARGE SCALE GENOMIC DNA]</scope>
    <source>
        <strain evidence="4 5">Grell-BS-1999</strain>
    </source>
</reference>